<evidence type="ECO:0000313" key="1">
    <source>
        <dbReference type="EMBL" id="OOP57596.1"/>
    </source>
</evidence>
<dbReference type="Pfam" id="PF04134">
    <property type="entry name" value="DCC1-like"/>
    <property type="match status" value="1"/>
</dbReference>
<name>A0A1V4AWU3_9BACT</name>
<reference evidence="1 2" key="1">
    <citation type="journal article" date="2017" name="Water Res.">
        <title>Discovery and metagenomic analysis of an anammox bacterial enrichment related to Candidatus "Brocadia caroliniensis" in a full-scale glycerol-fed nitritation-denitritation separate centrate treatment process.</title>
        <authorList>
            <person name="Park H."/>
            <person name="Brotto A.C."/>
            <person name="van Loosdrecht M.C."/>
            <person name="Chandran K."/>
        </authorList>
    </citation>
    <scope>NUCLEOTIDE SEQUENCE [LARGE SCALE GENOMIC DNA]</scope>
    <source>
        <strain evidence="1">26THWARD</strain>
    </source>
</reference>
<proteinExistence type="predicted"/>
<evidence type="ECO:0000313" key="2">
    <source>
        <dbReference type="Proteomes" id="UP000189681"/>
    </source>
</evidence>
<sequence length="127" mass="15060">MRKPEAVVLIYDDKCSLCRGCRRWIELHAIRSDVFEFIPCQSEERRRRFPEVSDETCGQSFQLVLSHKQILAGDKALPEILIRLKVFRWLTPLFKLTISKNCLYAAYRWISNNRYIISQTIKPLIQE</sequence>
<evidence type="ECO:0008006" key="3">
    <source>
        <dbReference type="Google" id="ProtNLM"/>
    </source>
</evidence>
<accession>A0A1V4AWU3</accession>
<organism evidence="1 2">
    <name type="scientific">Candidatus Brocadia carolinensis</name>
    <dbReference type="NCBI Taxonomy" id="1004156"/>
    <lineage>
        <taxon>Bacteria</taxon>
        <taxon>Pseudomonadati</taxon>
        <taxon>Planctomycetota</taxon>
        <taxon>Candidatus Brocadiia</taxon>
        <taxon>Candidatus Brocadiales</taxon>
        <taxon>Candidatus Brocadiaceae</taxon>
        <taxon>Candidatus Brocadia</taxon>
    </lineage>
</organism>
<dbReference type="EMBL" id="AYTS01000023">
    <property type="protein sequence ID" value="OOP57596.1"/>
    <property type="molecule type" value="Genomic_DNA"/>
</dbReference>
<dbReference type="AlphaFoldDB" id="A0A1V4AWU3"/>
<gene>
    <name evidence="1" type="ORF">AYP45_02300</name>
</gene>
<comment type="caution">
    <text evidence="1">The sequence shown here is derived from an EMBL/GenBank/DDBJ whole genome shotgun (WGS) entry which is preliminary data.</text>
</comment>
<dbReference type="InterPro" id="IPR007263">
    <property type="entry name" value="DCC1-like"/>
</dbReference>
<dbReference type="Proteomes" id="UP000189681">
    <property type="component" value="Unassembled WGS sequence"/>
</dbReference>
<dbReference type="GO" id="GO:0015035">
    <property type="term" value="F:protein-disulfide reductase activity"/>
    <property type="evidence" value="ECO:0007669"/>
    <property type="project" value="InterPro"/>
</dbReference>
<protein>
    <recommendedName>
        <fullName evidence="3">Thiol-disulfide oxidoreductase</fullName>
    </recommendedName>
</protein>